<sequence>MTPARWALLMGLAVFMTGAGAYHFVNPDAYEALIPPILPAKRSLVYVSGVMEIGFGLGLLVPAWRPRAAIGVIVTLIVIFPANIWMALQGGIDDPRVPASFANPIVAWARLPFQGLFIWWAILFVRN</sequence>
<name>A0A3B0TBR1_9ZZZZ</name>
<evidence type="ECO:0008006" key="3">
    <source>
        <dbReference type="Google" id="ProtNLM"/>
    </source>
</evidence>
<feature type="transmembrane region" description="Helical" evidence="1">
    <location>
        <begin position="108"/>
        <end position="125"/>
    </location>
</feature>
<keyword evidence="1" id="KW-0472">Membrane</keyword>
<dbReference type="EMBL" id="UOEK01000601">
    <property type="protein sequence ID" value="VAW09529.1"/>
    <property type="molecule type" value="Genomic_DNA"/>
</dbReference>
<dbReference type="AlphaFoldDB" id="A0A3B0TBR1"/>
<dbReference type="PANTHER" id="PTHR36974">
    <property type="entry name" value="MEMBRANE PROTEIN-RELATED"/>
    <property type="match status" value="1"/>
</dbReference>
<evidence type="ECO:0000313" key="2">
    <source>
        <dbReference type="EMBL" id="VAW09529.1"/>
    </source>
</evidence>
<proteinExistence type="predicted"/>
<organism evidence="2">
    <name type="scientific">hydrothermal vent metagenome</name>
    <dbReference type="NCBI Taxonomy" id="652676"/>
    <lineage>
        <taxon>unclassified sequences</taxon>
        <taxon>metagenomes</taxon>
        <taxon>ecological metagenomes</taxon>
    </lineage>
</organism>
<feature type="transmembrane region" description="Helical" evidence="1">
    <location>
        <begin position="68"/>
        <end position="88"/>
    </location>
</feature>
<keyword evidence="1" id="KW-0812">Transmembrane</keyword>
<evidence type="ECO:0000256" key="1">
    <source>
        <dbReference type="SAM" id="Phobius"/>
    </source>
</evidence>
<feature type="transmembrane region" description="Helical" evidence="1">
    <location>
        <begin position="45"/>
        <end position="61"/>
    </location>
</feature>
<keyword evidence="1" id="KW-1133">Transmembrane helix</keyword>
<accession>A0A3B0TBR1</accession>
<protein>
    <recommendedName>
        <fullName evidence="3">DoxX family membrane protein</fullName>
    </recommendedName>
</protein>
<gene>
    <name evidence="2" type="ORF">MNBD_ACTINO02-2542</name>
</gene>
<reference evidence="2" key="1">
    <citation type="submission" date="2018-06" db="EMBL/GenBank/DDBJ databases">
        <authorList>
            <person name="Zhirakovskaya E."/>
        </authorList>
    </citation>
    <scope>NUCLEOTIDE SEQUENCE</scope>
</reference>
<dbReference type="PANTHER" id="PTHR36974:SF1">
    <property type="entry name" value="DOXX FAMILY MEMBRANE PROTEIN"/>
    <property type="match status" value="1"/>
</dbReference>